<keyword evidence="3" id="KW-1185">Reference proteome</keyword>
<dbReference type="EMBL" id="BGZK01000849">
    <property type="protein sequence ID" value="GBP62768.1"/>
    <property type="molecule type" value="Genomic_DNA"/>
</dbReference>
<proteinExistence type="predicted"/>
<evidence type="ECO:0000313" key="2">
    <source>
        <dbReference type="EMBL" id="GBP62768.1"/>
    </source>
</evidence>
<comment type="caution">
    <text evidence="2">The sequence shown here is derived from an EMBL/GenBank/DDBJ whole genome shotgun (WGS) entry which is preliminary data.</text>
</comment>
<reference evidence="2 3" key="1">
    <citation type="journal article" date="2019" name="Commun. Biol.">
        <title>The bagworm genome reveals a unique fibroin gene that provides high tensile strength.</title>
        <authorList>
            <person name="Kono N."/>
            <person name="Nakamura H."/>
            <person name="Ohtoshi R."/>
            <person name="Tomita M."/>
            <person name="Numata K."/>
            <person name="Arakawa K."/>
        </authorList>
    </citation>
    <scope>NUCLEOTIDE SEQUENCE [LARGE SCALE GENOMIC DNA]</scope>
</reference>
<evidence type="ECO:0000313" key="3">
    <source>
        <dbReference type="Proteomes" id="UP000299102"/>
    </source>
</evidence>
<sequence>MDTRNNNRITSVLPDSWEKIGYLMQGIGSIEGRESQSATETLIHWAKSTAGAATKRPYFVRGWLSGELLDHNELTGRYGQVIVVVEYDDPMELRNGLHVRRDTSLHSVEPQRETLPTSTGVERS</sequence>
<dbReference type="Proteomes" id="UP000299102">
    <property type="component" value="Unassembled WGS sequence"/>
</dbReference>
<organism evidence="2 3">
    <name type="scientific">Eumeta variegata</name>
    <name type="common">Bagworm moth</name>
    <name type="synonym">Eumeta japonica</name>
    <dbReference type="NCBI Taxonomy" id="151549"/>
    <lineage>
        <taxon>Eukaryota</taxon>
        <taxon>Metazoa</taxon>
        <taxon>Ecdysozoa</taxon>
        <taxon>Arthropoda</taxon>
        <taxon>Hexapoda</taxon>
        <taxon>Insecta</taxon>
        <taxon>Pterygota</taxon>
        <taxon>Neoptera</taxon>
        <taxon>Endopterygota</taxon>
        <taxon>Lepidoptera</taxon>
        <taxon>Glossata</taxon>
        <taxon>Ditrysia</taxon>
        <taxon>Tineoidea</taxon>
        <taxon>Psychidae</taxon>
        <taxon>Oiketicinae</taxon>
        <taxon>Eumeta</taxon>
    </lineage>
</organism>
<evidence type="ECO:0000256" key="1">
    <source>
        <dbReference type="SAM" id="MobiDB-lite"/>
    </source>
</evidence>
<feature type="region of interest" description="Disordered" evidence="1">
    <location>
        <begin position="102"/>
        <end position="124"/>
    </location>
</feature>
<name>A0A4C1XH95_EUMVA</name>
<feature type="compositionally biased region" description="Polar residues" evidence="1">
    <location>
        <begin position="114"/>
        <end position="124"/>
    </location>
</feature>
<accession>A0A4C1XH95</accession>
<feature type="compositionally biased region" description="Basic and acidic residues" evidence="1">
    <location>
        <begin position="102"/>
        <end position="112"/>
    </location>
</feature>
<gene>
    <name evidence="2" type="ORF">EVAR_51720_1</name>
</gene>
<protein>
    <submittedName>
        <fullName evidence="2">Uncharacterized protein</fullName>
    </submittedName>
</protein>
<dbReference type="AlphaFoldDB" id="A0A4C1XH95"/>